<evidence type="ECO:0000313" key="3">
    <source>
        <dbReference type="Ensembl" id="ENSPKIP00000029857.1"/>
    </source>
</evidence>
<dbReference type="STRING" id="1676925.ENSPKIP00000029857"/>
<dbReference type="GO" id="GO:0005634">
    <property type="term" value="C:nucleus"/>
    <property type="evidence" value="ECO:0007669"/>
    <property type="project" value="TreeGrafter"/>
</dbReference>
<proteinExistence type="predicted"/>
<sequence>MNKFLPEADFYQEFKNTQLSHKTVLCFGLNRAGNELWDYWGYTFNIPGGDHAEKQVVQALSDLLTPHRLCLALRYRLTLYLSYSPCEDCCCELLAFVKSLKVVEVDVMVSRLYCTEEHPVRNRLQQLMASGIRLTVMGRKDFERCLYLFVNSNSNFKPWPELDAMSRRYSVDLHTILHEVGLSLIGTFIINVYEQCLVNISLLLDHH</sequence>
<evidence type="ECO:0008006" key="5">
    <source>
        <dbReference type="Google" id="ProtNLM"/>
    </source>
</evidence>
<dbReference type="Pfam" id="PF18772">
    <property type="entry name" value="APOBEC2"/>
    <property type="match status" value="1"/>
</dbReference>
<dbReference type="GeneTree" id="ENSGT00730000112498"/>
<dbReference type="PROSITE" id="PS00903">
    <property type="entry name" value="CYT_DCMP_DEAMINASES_1"/>
    <property type="match status" value="1"/>
</dbReference>
<keyword evidence="1" id="KW-0479">Metal-binding</keyword>
<dbReference type="GO" id="GO:0005737">
    <property type="term" value="C:cytoplasm"/>
    <property type="evidence" value="ECO:0007669"/>
    <property type="project" value="TreeGrafter"/>
</dbReference>
<evidence type="ECO:0000256" key="2">
    <source>
        <dbReference type="ARBA" id="ARBA00022801"/>
    </source>
</evidence>
<dbReference type="GO" id="GO:0004126">
    <property type="term" value="F:cytidine deaminase activity"/>
    <property type="evidence" value="ECO:0007669"/>
    <property type="project" value="TreeGrafter"/>
</dbReference>
<evidence type="ECO:0000256" key="1">
    <source>
        <dbReference type="ARBA" id="ARBA00022723"/>
    </source>
</evidence>
<name>A0A3B3SGJ8_9TELE</name>
<dbReference type="Gene3D" id="3.40.140.10">
    <property type="entry name" value="Cytidine Deaminase, domain 2"/>
    <property type="match status" value="1"/>
</dbReference>
<dbReference type="Ensembl" id="ENSPKIT00000010658.1">
    <property type="protein sequence ID" value="ENSPKIP00000029857.1"/>
    <property type="gene ID" value="ENSPKIG00000010937.1"/>
</dbReference>
<dbReference type="InterPro" id="IPR016193">
    <property type="entry name" value="Cytidine_deaminase-like"/>
</dbReference>
<dbReference type="InterPro" id="IPR050610">
    <property type="entry name" value="APOBEC_Cyt_Deaminase"/>
</dbReference>
<dbReference type="PANTHER" id="PTHR13857:SF42">
    <property type="entry name" value="SINGLE-STRANDED DNA CYTOSINE DEAMINASE-LIKE"/>
    <property type="match status" value="1"/>
</dbReference>
<organism evidence="3 4">
    <name type="scientific">Paramormyrops kingsleyae</name>
    <dbReference type="NCBI Taxonomy" id="1676925"/>
    <lineage>
        <taxon>Eukaryota</taxon>
        <taxon>Metazoa</taxon>
        <taxon>Chordata</taxon>
        <taxon>Craniata</taxon>
        <taxon>Vertebrata</taxon>
        <taxon>Euteleostomi</taxon>
        <taxon>Actinopterygii</taxon>
        <taxon>Neopterygii</taxon>
        <taxon>Teleostei</taxon>
        <taxon>Osteoglossocephala</taxon>
        <taxon>Osteoglossomorpha</taxon>
        <taxon>Osteoglossiformes</taxon>
        <taxon>Mormyridae</taxon>
        <taxon>Paramormyrops</taxon>
    </lineage>
</organism>
<dbReference type="InterPro" id="IPR016192">
    <property type="entry name" value="APOBEC/CMP_deaminase_Zn-bd"/>
</dbReference>
<reference evidence="3" key="1">
    <citation type="submission" date="2025-08" db="UniProtKB">
        <authorList>
            <consortium name="Ensembl"/>
        </authorList>
    </citation>
    <scope>IDENTIFICATION</scope>
</reference>
<keyword evidence="4" id="KW-1185">Reference proteome</keyword>
<protein>
    <recommendedName>
        <fullName evidence="5">CMP/dCMP-type deaminase domain-containing protein</fullName>
    </recommendedName>
</protein>
<dbReference type="AlphaFoldDB" id="A0A3B3SGJ8"/>
<accession>A0A3B3SGJ8</accession>
<dbReference type="PANTHER" id="PTHR13857">
    <property type="entry name" value="MRNA EDITING ENZYME"/>
    <property type="match status" value="1"/>
</dbReference>
<evidence type="ECO:0000313" key="4">
    <source>
        <dbReference type="Proteomes" id="UP000261540"/>
    </source>
</evidence>
<reference evidence="3" key="2">
    <citation type="submission" date="2025-09" db="UniProtKB">
        <authorList>
            <consortium name="Ensembl"/>
        </authorList>
    </citation>
    <scope>IDENTIFICATION</scope>
</reference>
<dbReference type="SUPFAM" id="SSF53927">
    <property type="entry name" value="Cytidine deaminase-like"/>
    <property type="match status" value="1"/>
</dbReference>
<keyword evidence="2" id="KW-0378">Hydrolase</keyword>
<dbReference type="GO" id="GO:0003723">
    <property type="term" value="F:RNA binding"/>
    <property type="evidence" value="ECO:0007669"/>
    <property type="project" value="TreeGrafter"/>
</dbReference>
<dbReference type="Proteomes" id="UP000261540">
    <property type="component" value="Unplaced"/>
</dbReference>
<dbReference type="GO" id="GO:0016554">
    <property type="term" value="P:cytidine to uridine editing"/>
    <property type="evidence" value="ECO:0007669"/>
    <property type="project" value="TreeGrafter"/>
</dbReference>
<dbReference type="GO" id="GO:0008270">
    <property type="term" value="F:zinc ion binding"/>
    <property type="evidence" value="ECO:0007669"/>
    <property type="project" value="InterPro"/>
</dbReference>